<dbReference type="Gene3D" id="1.10.3210.10">
    <property type="entry name" value="Hypothetical protein af1432"/>
    <property type="match status" value="1"/>
</dbReference>
<proteinExistence type="predicted"/>
<dbReference type="InterPro" id="IPR048430">
    <property type="entry name" value="MASE9"/>
</dbReference>
<feature type="domain" description="HD-GYP" evidence="2">
    <location>
        <begin position="226"/>
        <end position="421"/>
    </location>
</feature>
<dbReference type="InterPro" id="IPR052020">
    <property type="entry name" value="Cyclic_di-GMP/3'3'-cGAMP_PDE"/>
</dbReference>
<gene>
    <name evidence="3" type="ORF">Tfer_1262</name>
</gene>
<dbReference type="CDD" id="cd00077">
    <property type="entry name" value="HDc"/>
    <property type="match status" value="1"/>
</dbReference>
<dbReference type="PANTHER" id="PTHR45228">
    <property type="entry name" value="CYCLIC DI-GMP PHOSPHODIESTERASE TM_0186-RELATED"/>
    <property type="match status" value="1"/>
</dbReference>
<dbReference type="InterPro" id="IPR037522">
    <property type="entry name" value="HD_GYP_dom"/>
</dbReference>
<dbReference type="SMART" id="SM00471">
    <property type="entry name" value="HDc"/>
    <property type="match status" value="1"/>
</dbReference>
<keyword evidence="1" id="KW-0812">Transmembrane</keyword>
<keyword evidence="3" id="KW-0378">Hydrolase</keyword>
<evidence type="ECO:0000256" key="1">
    <source>
        <dbReference type="SAM" id="Phobius"/>
    </source>
</evidence>
<name>A0A0L6W3K6_9FIRM</name>
<dbReference type="AlphaFoldDB" id="A0A0L6W3K6"/>
<comment type="caution">
    <text evidence="3">The sequence shown here is derived from an EMBL/GenBank/DDBJ whole genome shotgun (WGS) entry which is preliminary data.</text>
</comment>
<dbReference type="PATRIC" id="fig|281456.6.peg.1335"/>
<accession>A0A0L6W3K6</accession>
<sequence>MKTFSLSIKLYIVFVVLLAAFLLVSLIPTIEINSYNVQGFVFFLLLAIFVDSLPVSLPRGGYVTVSMAVDYASIILFGPAISVCIMVVAIVLRKLFKIDKSPWYKVLFNCAQVVLAVGTAGVVFQLFNGNNAGAEFNNLLPLSSSAVTYIIVNCTAVSIILALSQKISLRTIWMTNIRWLLPNFLLLAPLGLLMAKVYQYIGFLGIVLFFIPLLLARFIFKAYMDLREIYFNTLEALASAIDAKDRYTRGHSERVAEYASLIARAMKLPEDQVEMIQHMALLHDVGKIGISDDILCKRDKLTAEEFEIIKGHSGLGAKIIEAMEDLAVSKEYILYHHEQYAGGGYPHGLSGEDIPLGARIISVADAFDAMTSDRAYRPRKSFHEAFAILEEMSGQQFDPQVVKAFLSVMDEKRKIQAPTNCDSVLPASE</sequence>
<feature type="transmembrane region" description="Helical" evidence="1">
    <location>
        <begin position="104"/>
        <end position="126"/>
    </location>
</feature>
<dbReference type="Proteomes" id="UP000037175">
    <property type="component" value="Unassembled WGS sequence"/>
</dbReference>
<dbReference type="Pfam" id="PF20972">
    <property type="entry name" value="MASE9"/>
    <property type="match status" value="1"/>
</dbReference>
<evidence type="ECO:0000259" key="2">
    <source>
        <dbReference type="PROSITE" id="PS51832"/>
    </source>
</evidence>
<feature type="transmembrane region" description="Helical" evidence="1">
    <location>
        <begin position="6"/>
        <end position="27"/>
    </location>
</feature>
<feature type="transmembrane region" description="Helical" evidence="1">
    <location>
        <begin position="146"/>
        <end position="164"/>
    </location>
</feature>
<dbReference type="GO" id="GO:0016787">
    <property type="term" value="F:hydrolase activity"/>
    <property type="evidence" value="ECO:0007669"/>
    <property type="project" value="UniProtKB-KW"/>
</dbReference>
<dbReference type="Pfam" id="PF13487">
    <property type="entry name" value="HD_5"/>
    <property type="match status" value="1"/>
</dbReference>
<dbReference type="EMBL" id="LGTE01000006">
    <property type="protein sequence ID" value="KNZ70120.1"/>
    <property type="molecule type" value="Genomic_DNA"/>
</dbReference>
<protein>
    <submittedName>
        <fullName evidence="3">Metal dependent phosphohydrolase</fullName>
    </submittedName>
</protein>
<dbReference type="RefSeq" id="WP_052217334.1">
    <property type="nucleotide sequence ID" value="NZ_LGTE01000006.1"/>
</dbReference>
<reference evidence="4" key="1">
    <citation type="submission" date="2015-07" db="EMBL/GenBank/DDBJ databases">
        <title>Complete Genome of Thermincola ferriacetica strain Z-0001T.</title>
        <authorList>
            <person name="Lusk B."/>
            <person name="Badalamenti J.P."/>
            <person name="Parameswaran P."/>
            <person name="Bond D.R."/>
            <person name="Torres C.I."/>
        </authorList>
    </citation>
    <scope>NUCLEOTIDE SEQUENCE [LARGE SCALE GENOMIC DNA]</scope>
    <source>
        <strain evidence="4">Z-0001</strain>
    </source>
</reference>
<feature type="transmembrane region" description="Helical" evidence="1">
    <location>
        <begin position="69"/>
        <end position="92"/>
    </location>
</feature>
<dbReference type="SUPFAM" id="SSF109604">
    <property type="entry name" value="HD-domain/PDEase-like"/>
    <property type="match status" value="1"/>
</dbReference>
<feature type="transmembrane region" description="Helical" evidence="1">
    <location>
        <begin position="200"/>
        <end position="220"/>
    </location>
</feature>
<evidence type="ECO:0000313" key="4">
    <source>
        <dbReference type="Proteomes" id="UP000037175"/>
    </source>
</evidence>
<keyword evidence="1" id="KW-0472">Membrane</keyword>
<organism evidence="3 4">
    <name type="scientific">Thermincola ferriacetica</name>
    <dbReference type="NCBI Taxonomy" id="281456"/>
    <lineage>
        <taxon>Bacteria</taxon>
        <taxon>Bacillati</taxon>
        <taxon>Bacillota</taxon>
        <taxon>Clostridia</taxon>
        <taxon>Eubacteriales</taxon>
        <taxon>Thermincolaceae</taxon>
        <taxon>Thermincola</taxon>
    </lineage>
</organism>
<evidence type="ECO:0000313" key="3">
    <source>
        <dbReference type="EMBL" id="KNZ70120.1"/>
    </source>
</evidence>
<feature type="transmembrane region" description="Helical" evidence="1">
    <location>
        <begin position="39"/>
        <end position="57"/>
    </location>
</feature>
<keyword evidence="4" id="KW-1185">Reference proteome</keyword>
<feature type="transmembrane region" description="Helical" evidence="1">
    <location>
        <begin position="176"/>
        <end position="194"/>
    </location>
</feature>
<dbReference type="PROSITE" id="PS51832">
    <property type="entry name" value="HD_GYP"/>
    <property type="match status" value="1"/>
</dbReference>
<dbReference type="InterPro" id="IPR003607">
    <property type="entry name" value="HD/PDEase_dom"/>
</dbReference>
<keyword evidence="1" id="KW-1133">Transmembrane helix</keyword>